<comment type="caution">
    <text evidence="8">The sequence shown here is derived from an EMBL/GenBank/DDBJ whole genome shotgun (WGS) entry which is preliminary data.</text>
</comment>
<dbReference type="eggNOG" id="COG2197">
    <property type="taxonomic scope" value="Bacteria"/>
</dbReference>
<dbReference type="SUPFAM" id="SSF46894">
    <property type="entry name" value="C-terminal effector domain of the bipartite response regulators"/>
    <property type="match status" value="1"/>
</dbReference>
<gene>
    <name evidence="8" type="ORF">HMPREF0305_11115</name>
</gene>
<reference evidence="8 9" key="1">
    <citation type="submission" date="2010-08" db="EMBL/GenBank/DDBJ databases">
        <authorList>
            <person name="Muzny D."/>
            <person name="Qin X."/>
            <person name="Buhay C."/>
            <person name="Dugan-Rocha S."/>
            <person name="Ding Y."/>
            <person name="Chen G."/>
            <person name="Hawes A."/>
            <person name="Holder M."/>
            <person name="Jhangiani S."/>
            <person name="Johnson A."/>
            <person name="Khan Z."/>
            <person name="Li Z."/>
            <person name="Liu W."/>
            <person name="Liu X."/>
            <person name="Perez L."/>
            <person name="Shen H."/>
            <person name="Wang Q."/>
            <person name="Watt J."/>
            <person name="Xi L."/>
            <person name="Xin Y."/>
            <person name="Zhou J."/>
            <person name="Deng J."/>
            <person name="Jiang H."/>
            <person name="Liu Y."/>
            <person name="Qu J."/>
            <person name="Song X.-Z."/>
            <person name="Zhang L."/>
            <person name="Villasana D."/>
            <person name="Johnson A."/>
            <person name="Liu J."/>
            <person name="Liyanage D."/>
            <person name="Lorensuhewa L."/>
            <person name="Robinson T."/>
            <person name="Song A."/>
            <person name="Song B.-B."/>
            <person name="Dinh H."/>
            <person name="Thornton R."/>
            <person name="Coyle M."/>
            <person name="Francisco L."/>
            <person name="Jackson L."/>
            <person name="Javaid M."/>
            <person name="Korchina V."/>
            <person name="Kovar C."/>
            <person name="Mata R."/>
            <person name="Mathew T."/>
            <person name="Ngo R."/>
            <person name="Nguyen L."/>
            <person name="Nguyen N."/>
            <person name="Okwuonu G."/>
            <person name="Ongeri F."/>
            <person name="Pham C."/>
            <person name="Simmons D."/>
            <person name="Wilczek-Boney K."/>
            <person name="Hale W."/>
            <person name="Jakkamsetti A."/>
            <person name="Pham P."/>
            <person name="Ruth R."/>
            <person name="San Lucas F."/>
            <person name="Warren J."/>
            <person name="Zhang J."/>
            <person name="Zhao Z."/>
            <person name="Zhou C."/>
            <person name="Zhu D."/>
            <person name="Lee S."/>
            <person name="Bess C."/>
            <person name="Blankenburg K."/>
            <person name="Forbes L."/>
            <person name="Fu Q."/>
            <person name="Gubbala S."/>
            <person name="Hirani K."/>
            <person name="Jayaseelan J.C."/>
            <person name="Lara F."/>
            <person name="Munidasa M."/>
            <person name="Palculict T."/>
            <person name="Patil S."/>
            <person name="Pu L.-L."/>
            <person name="Saada N."/>
            <person name="Tang L."/>
            <person name="Weissenberger G."/>
            <person name="Zhu Y."/>
            <person name="Hemphill L."/>
            <person name="Shang Y."/>
            <person name="Youmans B."/>
            <person name="Ayvaz T."/>
            <person name="Ross M."/>
            <person name="Santibanez J."/>
            <person name="Aqrawi P."/>
            <person name="Gross S."/>
            <person name="Joshi V."/>
            <person name="Fowler G."/>
            <person name="Nazareth L."/>
            <person name="Reid J."/>
            <person name="Worley K."/>
            <person name="Petrosino J."/>
            <person name="Highlander S."/>
            <person name="Gibbs R."/>
        </authorList>
    </citation>
    <scope>NUCLEOTIDE SEQUENCE [LARGE SCALE GENOMIC DNA]</scope>
    <source>
        <strain evidence="8 9">ATCC 33035</strain>
    </source>
</reference>
<name>E2S3L3_9CORY</name>
<dbReference type="Pfam" id="PF00196">
    <property type="entry name" value="GerE"/>
    <property type="match status" value="1"/>
</dbReference>
<protein>
    <submittedName>
        <fullName evidence="8">Response regulator receiver domain protein</fullName>
    </submittedName>
</protein>
<dbReference type="PROSITE" id="PS50043">
    <property type="entry name" value="HTH_LUXR_2"/>
    <property type="match status" value="1"/>
</dbReference>
<feature type="modified residue" description="4-aspartylphosphate" evidence="5">
    <location>
        <position position="65"/>
    </location>
</feature>
<keyword evidence="9" id="KW-1185">Reference proteome</keyword>
<evidence type="ECO:0000256" key="1">
    <source>
        <dbReference type="ARBA" id="ARBA00022553"/>
    </source>
</evidence>
<keyword evidence="4" id="KW-0804">Transcription</keyword>
<organism evidence="8 9">
    <name type="scientific">Corynebacterium pseudogenitalium ATCC 33035</name>
    <dbReference type="NCBI Taxonomy" id="525264"/>
    <lineage>
        <taxon>Bacteria</taxon>
        <taxon>Bacillati</taxon>
        <taxon>Actinomycetota</taxon>
        <taxon>Actinomycetes</taxon>
        <taxon>Mycobacteriales</taxon>
        <taxon>Corynebacteriaceae</taxon>
        <taxon>Corynebacterium</taxon>
    </lineage>
</organism>
<evidence type="ECO:0000259" key="6">
    <source>
        <dbReference type="PROSITE" id="PS50043"/>
    </source>
</evidence>
<accession>E2S3L3</accession>
<dbReference type="PROSITE" id="PS00622">
    <property type="entry name" value="HTH_LUXR_1"/>
    <property type="match status" value="1"/>
</dbReference>
<dbReference type="HOGENOM" id="CLU_000445_90_10_11"/>
<dbReference type="InterPro" id="IPR000792">
    <property type="entry name" value="Tscrpt_reg_LuxR_C"/>
</dbReference>
<keyword evidence="3" id="KW-0238">DNA-binding</keyword>
<keyword evidence="2" id="KW-0805">Transcription regulation</keyword>
<feature type="domain" description="Response regulatory" evidence="7">
    <location>
        <begin position="14"/>
        <end position="138"/>
    </location>
</feature>
<dbReference type="InterPro" id="IPR011006">
    <property type="entry name" value="CheY-like_superfamily"/>
</dbReference>
<dbReference type="GO" id="GO:0006355">
    <property type="term" value="P:regulation of DNA-templated transcription"/>
    <property type="evidence" value="ECO:0007669"/>
    <property type="project" value="InterPro"/>
</dbReference>
<sequence length="223" mass="23482">MVDNDIDRRNVVIRVLLADDHEIVRLGLRSVLEGAEDIDVVGEVATAEAAVSAAQAGGIDVILMDLRFGAGVEGTRVMGGAEATAQIRSAMATPPKVLVVTNYDTDADILGAIEAGAVGYLLKDAPPHELLSAVRSTAEGDSALSPIVADRLMTRVRTPRTSLTPRELEVLQLVAAGASNRQIGQDLMLSEATVKSHLVHIYDKLGVRSRTSAVAAAREQGVL</sequence>
<feature type="domain" description="HTH luxR-type" evidence="6">
    <location>
        <begin position="156"/>
        <end position="221"/>
    </location>
</feature>
<dbReference type="InterPro" id="IPR039420">
    <property type="entry name" value="WalR-like"/>
</dbReference>
<dbReference type="SMART" id="SM00421">
    <property type="entry name" value="HTH_LUXR"/>
    <property type="match status" value="1"/>
</dbReference>
<evidence type="ECO:0000256" key="3">
    <source>
        <dbReference type="ARBA" id="ARBA00023125"/>
    </source>
</evidence>
<dbReference type="CDD" id="cd06170">
    <property type="entry name" value="LuxR_C_like"/>
    <property type="match status" value="1"/>
</dbReference>
<keyword evidence="1 5" id="KW-0597">Phosphoprotein</keyword>
<dbReference type="GO" id="GO:0003677">
    <property type="term" value="F:DNA binding"/>
    <property type="evidence" value="ECO:0007669"/>
    <property type="project" value="UniProtKB-KW"/>
</dbReference>
<evidence type="ECO:0000313" key="8">
    <source>
        <dbReference type="EMBL" id="EFQ80609.1"/>
    </source>
</evidence>
<dbReference type="Gene3D" id="3.40.50.2300">
    <property type="match status" value="1"/>
</dbReference>
<evidence type="ECO:0000313" key="9">
    <source>
        <dbReference type="Proteomes" id="UP000003020"/>
    </source>
</evidence>
<dbReference type="PRINTS" id="PR00038">
    <property type="entry name" value="HTHLUXR"/>
</dbReference>
<evidence type="ECO:0000256" key="2">
    <source>
        <dbReference type="ARBA" id="ARBA00023015"/>
    </source>
</evidence>
<dbReference type="Pfam" id="PF00072">
    <property type="entry name" value="Response_reg"/>
    <property type="match status" value="1"/>
</dbReference>
<evidence type="ECO:0000256" key="5">
    <source>
        <dbReference type="PROSITE-ProRule" id="PRU00169"/>
    </source>
</evidence>
<dbReference type="SMART" id="SM00448">
    <property type="entry name" value="REC"/>
    <property type="match status" value="1"/>
</dbReference>
<dbReference type="CDD" id="cd17535">
    <property type="entry name" value="REC_NarL-like"/>
    <property type="match status" value="1"/>
</dbReference>
<dbReference type="PROSITE" id="PS50110">
    <property type="entry name" value="RESPONSE_REGULATORY"/>
    <property type="match status" value="1"/>
</dbReference>
<dbReference type="InterPro" id="IPR058245">
    <property type="entry name" value="NreC/VraR/RcsB-like_REC"/>
</dbReference>
<evidence type="ECO:0000256" key="4">
    <source>
        <dbReference type="ARBA" id="ARBA00023163"/>
    </source>
</evidence>
<dbReference type="GO" id="GO:0000160">
    <property type="term" value="P:phosphorelay signal transduction system"/>
    <property type="evidence" value="ECO:0007669"/>
    <property type="project" value="InterPro"/>
</dbReference>
<dbReference type="EMBL" id="ABYQ02000009">
    <property type="protein sequence ID" value="EFQ80609.1"/>
    <property type="molecule type" value="Genomic_DNA"/>
</dbReference>
<dbReference type="InterPro" id="IPR001789">
    <property type="entry name" value="Sig_transdc_resp-reg_receiver"/>
</dbReference>
<dbReference type="PANTHER" id="PTHR43214:SF24">
    <property type="entry name" value="TRANSCRIPTIONAL REGULATORY PROTEIN NARL-RELATED"/>
    <property type="match status" value="1"/>
</dbReference>
<dbReference type="PANTHER" id="PTHR43214">
    <property type="entry name" value="TWO-COMPONENT RESPONSE REGULATOR"/>
    <property type="match status" value="1"/>
</dbReference>
<dbReference type="InterPro" id="IPR016032">
    <property type="entry name" value="Sig_transdc_resp-reg_C-effctor"/>
</dbReference>
<dbReference type="SUPFAM" id="SSF52172">
    <property type="entry name" value="CheY-like"/>
    <property type="match status" value="1"/>
</dbReference>
<proteinExistence type="predicted"/>
<dbReference type="Proteomes" id="UP000003020">
    <property type="component" value="Unassembled WGS sequence"/>
</dbReference>
<dbReference type="AlphaFoldDB" id="E2S3L3"/>
<evidence type="ECO:0000259" key="7">
    <source>
        <dbReference type="PROSITE" id="PS50110"/>
    </source>
</evidence>